<dbReference type="EMBL" id="CAJNOL010000721">
    <property type="protein sequence ID" value="CAF1177497.1"/>
    <property type="molecule type" value="Genomic_DNA"/>
</dbReference>
<proteinExistence type="predicted"/>
<dbReference type="EMBL" id="CAJNOU010000834">
    <property type="protein sequence ID" value="CAF1098481.1"/>
    <property type="molecule type" value="Genomic_DNA"/>
</dbReference>
<evidence type="ECO:0000313" key="2">
    <source>
        <dbReference type="EMBL" id="CAF0898480.1"/>
    </source>
</evidence>
<dbReference type="Proteomes" id="UP000663882">
    <property type="component" value="Unassembled WGS sequence"/>
</dbReference>
<dbReference type="OrthoDB" id="10502019at2759"/>
<keyword evidence="9" id="KW-1185">Reference proteome</keyword>
<evidence type="ECO:0000313" key="6">
    <source>
        <dbReference type="EMBL" id="CAF1237588.1"/>
    </source>
</evidence>
<protein>
    <submittedName>
        <fullName evidence="5">Uncharacterized protein</fullName>
    </submittedName>
</protein>
<organism evidence="5 9">
    <name type="scientific">Rotaria sordida</name>
    <dbReference type="NCBI Taxonomy" id="392033"/>
    <lineage>
        <taxon>Eukaryota</taxon>
        <taxon>Metazoa</taxon>
        <taxon>Spiralia</taxon>
        <taxon>Gnathifera</taxon>
        <taxon>Rotifera</taxon>
        <taxon>Eurotatoria</taxon>
        <taxon>Bdelloidea</taxon>
        <taxon>Philodinida</taxon>
        <taxon>Philodinidae</taxon>
        <taxon>Rotaria</taxon>
    </lineage>
</organism>
<dbReference type="EMBL" id="CAJNOL010000865">
    <property type="protein sequence ID" value="CAF1223078.1"/>
    <property type="molecule type" value="Genomic_DNA"/>
</dbReference>
<dbReference type="EMBL" id="CAJNOO010002117">
    <property type="protein sequence ID" value="CAF1237588.1"/>
    <property type="molecule type" value="Genomic_DNA"/>
</dbReference>
<comment type="caution">
    <text evidence="5">The sequence shown here is derived from an EMBL/GenBank/DDBJ whole genome shotgun (WGS) entry which is preliminary data.</text>
</comment>
<dbReference type="EMBL" id="CAJNOH010000136">
    <property type="protein sequence ID" value="CAF0898480.1"/>
    <property type="molecule type" value="Genomic_DNA"/>
</dbReference>
<keyword evidence="1" id="KW-1133">Transmembrane helix</keyword>
<evidence type="ECO:0000313" key="7">
    <source>
        <dbReference type="EMBL" id="CAF3579718.1"/>
    </source>
</evidence>
<dbReference type="Proteomes" id="UP000663889">
    <property type="component" value="Unassembled WGS sequence"/>
</dbReference>
<dbReference type="EMBL" id="CAJOAX010000384">
    <property type="protein sequence ID" value="CAF3579718.1"/>
    <property type="molecule type" value="Genomic_DNA"/>
</dbReference>
<dbReference type="Proteomes" id="UP000663854">
    <property type="component" value="Unassembled WGS sequence"/>
</dbReference>
<reference evidence="5" key="1">
    <citation type="submission" date="2021-02" db="EMBL/GenBank/DDBJ databases">
        <authorList>
            <person name="Nowell W R."/>
        </authorList>
    </citation>
    <scope>NUCLEOTIDE SEQUENCE</scope>
</reference>
<sequence length="103" mass="12271">MSIKSTDDILQNLKEIDKNDQLLNKNNYLFQSFNSYKSRNNHQSPIEQQNFRSCQTFISILISLFFLISITIIVYQISKYFIHENYSKKTKINCKNTNDTYTK</sequence>
<evidence type="ECO:0000313" key="3">
    <source>
        <dbReference type="EMBL" id="CAF1098481.1"/>
    </source>
</evidence>
<gene>
    <name evidence="8" type="ORF">FNK824_LOCUS9734</name>
    <name evidence="4" type="ORF">JXQ802_LOCUS23152</name>
    <name evidence="5" type="ORF">JXQ802_LOCUS25540</name>
    <name evidence="7" type="ORF">OTI717_LOCUS5744</name>
    <name evidence="2" type="ORF">PYM288_LOCUS9400</name>
    <name evidence="6" type="ORF">RFH988_LOCUS26497</name>
    <name evidence="3" type="ORF">SEV965_LOCUS15741</name>
</gene>
<dbReference type="AlphaFoldDB" id="A0A814XZJ7"/>
<evidence type="ECO:0000313" key="8">
    <source>
        <dbReference type="EMBL" id="CAF3709709.1"/>
    </source>
</evidence>
<evidence type="ECO:0000313" key="9">
    <source>
        <dbReference type="Proteomes" id="UP000663870"/>
    </source>
</evidence>
<feature type="transmembrane region" description="Helical" evidence="1">
    <location>
        <begin position="57"/>
        <end position="82"/>
    </location>
</feature>
<keyword evidence="1" id="KW-0812">Transmembrane</keyword>
<dbReference type="EMBL" id="CAJOBE010001042">
    <property type="protein sequence ID" value="CAF3709709.1"/>
    <property type="molecule type" value="Genomic_DNA"/>
</dbReference>
<evidence type="ECO:0000313" key="5">
    <source>
        <dbReference type="EMBL" id="CAF1223078.1"/>
    </source>
</evidence>
<evidence type="ECO:0000313" key="4">
    <source>
        <dbReference type="EMBL" id="CAF1177497.1"/>
    </source>
</evidence>
<keyword evidence="1" id="KW-0472">Membrane</keyword>
<dbReference type="Proteomes" id="UP000663870">
    <property type="component" value="Unassembled WGS sequence"/>
</dbReference>
<dbReference type="Proteomes" id="UP000663874">
    <property type="component" value="Unassembled WGS sequence"/>
</dbReference>
<dbReference type="Proteomes" id="UP000663823">
    <property type="component" value="Unassembled WGS sequence"/>
</dbReference>
<evidence type="ECO:0000256" key="1">
    <source>
        <dbReference type="SAM" id="Phobius"/>
    </source>
</evidence>
<name>A0A814XZJ7_9BILA</name>
<accession>A0A814XZJ7</accession>